<feature type="domain" description="Solute-binding protein family 3/N-terminal" evidence="3">
    <location>
        <begin position="66"/>
        <end position="285"/>
    </location>
</feature>
<dbReference type="SMART" id="SM00062">
    <property type="entry name" value="PBPb"/>
    <property type="match status" value="1"/>
</dbReference>
<dbReference type="SUPFAM" id="SSF53850">
    <property type="entry name" value="Periplasmic binding protein-like II"/>
    <property type="match status" value="1"/>
</dbReference>
<dbReference type="PANTHER" id="PTHR35936">
    <property type="entry name" value="MEMBRANE-BOUND LYTIC MUREIN TRANSGLYCOSYLASE F"/>
    <property type="match status" value="1"/>
</dbReference>
<dbReference type="Pfam" id="PF00497">
    <property type="entry name" value="SBP_bac_3"/>
    <property type="match status" value="1"/>
</dbReference>
<dbReference type="EMBL" id="FOWQ01000005">
    <property type="protein sequence ID" value="SFP52175.1"/>
    <property type="molecule type" value="Genomic_DNA"/>
</dbReference>
<evidence type="ECO:0000313" key="5">
    <source>
        <dbReference type="EMBL" id="SFP52175.1"/>
    </source>
</evidence>
<evidence type="ECO:0000313" key="6">
    <source>
        <dbReference type="Proteomes" id="UP000198857"/>
    </source>
</evidence>
<evidence type="ECO:0000256" key="2">
    <source>
        <dbReference type="SAM" id="SignalP"/>
    </source>
</evidence>
<organism evidence="5 6">
    <name type="scientific">Geodermatophilus dictyosporus</name>
    <dbReference type="NCBI Taxonomy" id="1523247"/>
    <lineage>
        <taxon>Bacteria</taxon>
        <taxon>Bacillati</taxon>
        <taxon>Actinomycetota</taxon>
        <taxon>Actinomycetes</taxon>
        <taxon>Geodermatophilales</taxon>
        <taxon>Geodermatophilaceae</taxon>
        <taxon>Geodermatophilus</taxon>
    </lineage>
</organism>
<dbReference type="Proteomes" id="UP000198857">
    <property type="component" value="Unassembled WGS sequence"/>
</dbReference>
<protein>
    <submittedName>
        <fullName evidence="5">Amino acid ABC transporter substrate-binding protein, PAAT family</fullName>
    </submittedName>
</protein>
<dbReference type="PROSITE" id="PS51257">
    <property type="entry name" value="PROKAR_LIPOPROTEIN"/>
    <property type="match status" value="1"/>
</dbReference>
<keyword evidence="1 2" id="KW-0732">Signal</keyword>
<accession>A0A1I5R121</accession>
<keyword evidence="6" id="KW-1185">Reference proteome</keyword>
<dbReference type="InterPro" id="IPR001320">
    <property type="entry name" value="Iontro_rcpt_C"/>
</dbReference>
<dbReference type="RefSeq" id="WP_169064331.1">
    <property type="nucleotide sequence ID" value="NZ_FOWQ01000005.1"/>
</dbReference>
<reference evidence="6" key="1">
    <citation type="submission" date="2016-10" db="EMBL/GenBank/DDBJ databases">
        <authorList>
            <person name="Varghese N."/>
            <person name="Submissions S."/>
        </authorList>
    </citation>
    <scope>NUCLEOTIDE SEQUENCE [LARGE SCALE GENOMIC DNA]</scope>
    <source>
        <strain evidence="6">DSM 44208</strain>
    </source>
</reference>
<dbReference type="GO" id="GO:0015276">
    <property type="term" value="F:ligand-gated monoatomic ion channel activity"/>
    <property type="evidence" value="ECO:0007669"/>
    <property type="project" value="InterPro"/>
</dbReference>
<dbReference type="GO" id="GO:0016020">
    <property type="term" value="C:membrane"/>
    <property type="evidence" value="ECO:0007669"/>
    <property type="project" value="InterPro"/>
</dbReference>
<gene>
    <name evidence="5" type="ORF">SAMN05660464_3419</name>
</gene>
<dbReference type="SMART" id="SM00079">
    <property type="entry name" value="PBPe"/>
    <property type="match status" value="1"/>
</dbReference>
<dbReference type="Gene3D" id="3.40.190.10">
    <property type="entry name" value="Periplasmic binding protein-like II"/>
    <property type="match status" value="2"/>
</dbReference>
<feature type="signal peptide" evidence="2">
    <location>
        <begin position="1"/>
        <end position="21"/>
    </location>
</feature>
<feature type="domain" description="Ionotropic glutamate receptor C-terminal" evidence="4">
    <location>
        <begin position="66"/>
        <end position="284"/>
    </location>
</feature>
<dbReference type="PANTHER" id="PTHR35936:SF17">
    <property type="entry name" value="ARGININE-BINDING EXTRACELLULAR PROTEIN ARTP"/>
    <property type="match status" value="1"/>
</dbReference>
<sequence length="299" mass="30523">MPTANRALLASLTTLTAVLVAGCSGGSGGSEASAGTDGGGGGGGFGECELYGEAGSIELEPVTDGVFTVQTNLPSPGWWKGETPESITGGYEYCLAANVAHRAGLDSLQVDNVSFDALVAGQTQDFDMAMAQISVTPEREEVVTFSAPYFDSNIGVLAPPDAGTSEENLASRRIGVQLGTTAVEFAQNELAPEQEVQVFPDTTALVTAVSSGVIDAAVMDTAILLAFAENSGGTLEVVGQYESGESYAAIYPKDSPNGDAISGAIEAMREDGTLDELSATWLGPELGGDPAAVPVWAVQ</sequence>
<feature type="chain" id="PRO_5039433192" evidence="2">
    <location>
        <begin position="22"/>
        <end position="299"/>
    </location>
</feature>
<dbReference type="CDD" id="cd13530">
    <property type="entry name" value="PBP2_peptides_like"/>
    <property type="match status" value="1"/>
</dbReference>
<dbReference type="STRING" id="1523247.SAMN05660464_3419"/>
<evidence type="ECO:0000259" key="4">
    <source>
        <dbReference type="SMART" id="SM00079"/>
    </source>
</evidence>
<dbReference type="InterPro" id="IPR001638">
    <property type="entry name" value="Solute-binding_3/MltF_N"/>
</dbReference>
<evidence type="ECO:0000256" key="1">
    <source>
        <dbReference type="ARBA" id="ARBA00022729"/>
    </source>
</evidence>
<dbReference type="AlphaFoldDB" id="A0A1I5R121"/>
<proteinExistence type="predicted"/>
<evidence type="ECO:0000259" key="3">
    <source>
        <dbReference type="SMART" id="SM00062"/>
    </source>
</evidence>
<name>A0A1I5R121_9ACTN</name>